<dbReference type="GO" id="GO:0019509">
    <property type="term" value="P:L-methionine salvage from methylthioadenosine"/>
    <property type="evidence" value="ECO:0007669"/>
    <property type="project" value="TreeGrafter"/>
</dbReference>
<evidence type="ECO:0000313" key="1">
    <source>
        <dbReference type="EMBL" id="VDP49961.1"/>
    </source>
</evidence>
<dbReference type="WBParaSite" id="HPBE_0002524601-mRNA-1">
    <property type="protein sequence ID" value="HPBE_0002524601-mRNA-1"/>
    <property type="gene ID" value="HPBE_0002524601"/>
</dbReference>
<dbReference type="EMBL" id="UZAH01037578">
    <property type="protein sequence ID" value="VDP49961.1"/>
    <property type="molecule type" value="Genomic_DNA"/>
</dbReference>
<gene>
    <name evidence="1" type="ORF">HPBE_LOCUS25245</name>
</gene>
<name>A0A183GRC6_HELPZ</name>
<organism evidence="2 3">
    <name type="scientific">Heligmosomoides polygyrus</name>
    <name type="common">Parasitic roundworm</name>
    <dbReference type="NCBI Taxonomy" id="6339"/>
    <lineage>
        <taxon>Eukaryota</taxon>
        <taxon>Metazoa</taxon>
        <taxon>Ecdysozoa</taxon>
        <taxon>Nematoda</taxon>
        <taxon>Chromadorea</taxon>
        <taxon>Rhabditida</taxon>
        <taxon>Rhabditina</taxon>
        <taxon>Rhabditomorpha</taxon>
        <taxon>Strongyloidea</taxon>
        <taxon>Heligmosomidae</taxon>
        <taxon>Heligmosomoides</taxon>
    </lineage>
</organism>
<dbReference type="Gene3D" id="3.40.50.1000">
    <property type="entry name" value="HAD superfamily/HAD-like"/>
    <property type="match status" value="1"/>
</dbReference>
<evidence type="ECO:0000313" key="2">
    <source>
        <dbReference type="Proteomes" id="UP000050761"/>
    </source>
</evidence>
<dbReference type="InterPro" id="IPR023214">
    <property type="entry name" value="HAD_sf"/>
</dbReference>
<accession>A0A183GRC6</accession>
<reference evidence="1 2" key="1">
    <citation type="submission" date="2018-11" db="EMBL/GenBank/DDBJ databases">
        <authorList>
            <consortium name="Pathogen Informatics"/>
        </authorList>
    </citation>
    <scope>NUCLEOTIDE SEQUENCE [LARGE SCALE GENOMIC DNA]</scope>
</reference>
<dbReference type="GO" id="GO:0043874">
    <property type="term" value="F:acireductone synthase activity"/>
    <property type="evidence" value="ECO:0007669"/>
    <property type="project" value="TreeGrafter"/>
</dbReference>
<reference evidence="3" key="2">
    <citation type="submission" date="2019-09" db="UniProtKB">
        <authorList>
            <consortium name="WormBaseParasite"/>
        </authorList>
    </citation>
    <scope>IDENTIFICATION</scope>
</reference>
<sequence>MTALMMFVIIVYPEVFKTLQSLTVPIYIYSSGSVLAQKLLFGHTIDGDMTKVHISITFYSIESAHWLLRYHCWVQAGVGVLQKDLLTGYFDTTVGFKQESESYRKICNEIDIDPAEVLFLTDVEAEGRAAREAGLQVRLVVRDGNAPLSAEAVKEFTVIHSLEEIV</sequence>
<dbReference type="InterPro" id="IPR036412">
    <property type="entry name" value="HAD-like_sf"/>
</dbReference>
<dbReference type="PANTHER" id="PTHR20371">
    <property type="entry name" value="ENOLASE-PHOSPHATASE E1"/>
    <property type="match status" value="1"/>
</dbReference>
<dbReference type="PANTHER" id="PTHR20371:SF1">
    <property type="entry name" value="ENOLASE-PHOSPHATASE E1"/>
    <property type="match status" value="1"/>
</dbReference>
<evidence type="ECO:0000313" key="3">
    <source>
        <dbReference type="WBParaSite" id="HPBE_0002524601-mRNA-1"/>
    </source>
</evidence>
<proteinExistence type="predicted"/>
<dbReference type="SUPFAM" id="SSF56784">
    <property type="entry name" value="HAD-like"/>
    <property type="match status" value="1"/>
</dbReference>
<dbReference type="AlphaFoldDB" id="A0A183GRC6"/>
<keyword evidence="2" id="KW-1185">Reference proteome</keyword>
<accession>A0A3P8E0W8</accession>
<dbReference type="OrthoDB" id="272500at2759"/>
<protein>
    <submittedName>
        <fullName evidence="3">Enolase-phosphatase E1</fullName>
    </submittedName>
</protein>
<dbReference type="Proteomes" id="UP000050761">
    <property type="component" value="Unassembled WGS sequence"/>
</dbReference>